<name>A0A9X3S638_9ACTN</name>
<gene>
    <name evidence="1" type="ORF">OM076_18650</name>
</gene>
<accession>A0A9X3S638</accession>
<dbReference type="InterPro" id="IPR001753">
    <property type="entry name" value="Enoyl-CoA_hydra/iso"/>
</dbReference>
<reference evidence="1" key="1">
    <citation type="submission" date="2022-10" db="EMBL/GenBank/DDBJ databases">
        <title>The WGS of Solirubrobacter ginsenosidimutans DSM 21036.</title>
        <authorList>
            <person name="Jiang Z."/>
        </authorList>
    </citation>
    <scope>NUCLEOTIDE SEQUENCE</scope>
    <source>
        <strain evidence="1">DSM 21036</strain>
    </source>
</reference>
<dbReference type="Pfam" id="PF00378">
    <property type="entry name" value="ECH_1"/>
    <property type="match status" value="1"/>
</dbReference>
<keyword evidence="2" id="KW-1185">Reference proteome</keyword>
<sequence>MGFHRTDDGPLAVLTLDHGDLNLFDHGVFESFIDAVDALDADPPRALLLHASGRVVSAGVDVHEFDGLAPRDAAILWRRLIRAAQALEDLPCPTVFAAHGLCLTAAFEIALACDLLIAATSARFGLVETVVGLTPSMGGPQRLTERAGPARARQLVYTGELFDAQTLAEWGVVTQILPDDTFADDARAVALKLANGPTRAHAATKRLVRTAADHGVRAADALVPDVSAPLFDTEDLRGAVASFLKDGPGKASYSGL</sequence>
<dbReference type="Proteomes" id="UP001149140">
    <property type="component" value="Unassembled WGS sequence"/>
</dbReference>
<dbReference type="PANTHER" id="PTHR11941">
    <property type="entry name" value="ENOYL-COA HYDRATASE-RELATED"/>
    <property type="match status" value="1"/>
</dbReference>
<dbReference type="InterPro" id="IPR029045">
    <property type="entry name" value="ClpP/crotonase-like_dom_sf"/>
</dbReference>
<dbReference type="SUPFAM" id="SSF52096">
    <property type="entry name" value="ClpP/crotonase"/>
    <property type="match status" value="1"/>
</dbReference>
<organism evidence="1 2">
    <name type="scientific">Solirubrobacter ginsenosidimutans</name>
    <dbReference type="NCBI Taxonomy" id="490573"/>
    <lineage>
        <taxon>Bacteria</taxon>
        <taxon>Bacillati</taxon>
        <taxon>Actinomycetota</taxon>
        <taxon>Thermoleophilia</taxon>
        <taxon>Solirubrobacterales</taxon>
        <taxon>Solirubrobacteraceae</taxon>
        <taxon>Solirubrobacter</taxon>
    </lineage>
</organism>
<dbReference type="GO" id="GO:0003824">
    <property type="term" value="F:catalytic activity"/>
    <property type="evidence" value="ECO:0007669"/>
    <property type="project" value="UniProtKB-ARBA"/>
</dbReference>
<dbReference type="EMBL" id="JAPDOD010000017">
    <property type="protein sequence ID" value="MDA0162298.1"/>
    <property type="molecule type" value="Genomic_DNA"/>
</dbReference>
<dbReference type="CDD" id="cd06558">
    <property type="entry name" value="crotonase-like"/>
    <property type="match status" value="1"/>
</dbReference>
<dbReference type="RefSeq" id="WP_270041534.1">
    <property type="nucleotide sequence ID" value="NZ_JAPDOD010000017.1"/>
</dbReference>
<dbReference type="AlphaFoldDB" id="A0A9X3S638"/>
<proteinExistence type="predicted"/>
<dbReference type="Gene3D" id="3.90.226.10">
    <property type="entry name" value="2-enoyl-CoA Hydratase, Chain A, domain 1"/>
    <property type="match status" value="1"/>
</dbReference>
<dbReference type="GO" id="GO:0006635">
    <property type="term" value="P:fatty acid beta-oxidation"/>
    <property type="evidence" value="ECO:0007669"/>
    <property type="project" value="TreeGrafter"/>
</dbReference>
<protein>
    <submittedName>
        <fullName evidence="1">Enoyl-CoA hydratase/isomerase family protein</fullName>
    </submittedName>
</protein>
<comment type="caution">
    <text evidence="1">The sequence shown here is derived from an EMBL/GenBank/DDBJ whole genome shotgun (WGS) entry which is preliminary data.</text>
</comment>
<dbReference type="PANTHER" id="PTHR11941:SF54">
    <property type="entry name" value="ENOYL-COA HYDRATASE, MITOCHONDRIAL"/>
    <property type="match status" value="1"/>
</dbReference>
<evidence type="ECO:0000313" key="2">
    <source>
        <dbReference type="Proteomes" id="UP001149140"/>
    </source>
</evidence>
<evidence type="ECO:0000313" key="1">
    <source>
        <dbReference type="EMBL" id="MDA0162298.1"/>
    </source>
</evidence>